<evidence type="ECO:0000313" key="7">
    <source>
        <dbReference type="EMBL" id="MBD5770813.1"/>
    </source>
</evidence>
<dbReference type="PIRSF" id="PIRSF002859">
    <property type="entry name" value="Lipo_traT"/>
    <property type="match status" value="1"/>
</dbReference>
<proteinExistence type="predicted"/>
<evidence type="ECO:0000256" key="5">
    <source>
        <dbReference type="ARBA" id="ARBA00023288"/>
    </source>
</evidence>
<accession>A0ABR8NXR1</accession>
<dbReference type="InterPro" id="IPR008874">
    <property type="entry name" value="TraT_complement-R"/>
</dbReference>
<gene>
    <name evidence="7" type="ORF">IF202_07085</name>
</gene>
<evidence type="ECO:0000313" key="8">
    <source>
        <dbReference type="Proteomes" id="UP000604161"/>
    </source>
</evidence>
<dbReference type="Pfam" id="PF05818">
    <property type="entry name" value="TraT"/>
    <property type="match status" value="1"/>
</dbReference>
<keyword evidence="2" id="KW-0732">Signal</keyword>
<dbReference type="EMBL" id="JACYFC010000002">
    <property type="protein sequence ID" value="MBD5770813.1"/>
    <property type="molecule type" value="Genomic_DNA"/>
</dbReference>
<evidence type="ECO:0000256" key="2">
    <source>
        <dbReference type="ARBA" id="ARBA00022729"/>
    </source>
</evidence>
<organism evidence="7 8">
    <name type="scientific">Marinomonas colpomeniae</name>
    <dbReference type="NCBI Taxonomy" id="2774408"/>
    <lineage>
        <taxon>Bacteria</taxon>
        <taxon>Pseudomonadati</taxon>
        <taxon>Pseudomonadota</taxon>
        <taxon>Gammaproteobacteria</taxon>
        <taxon>Oceanospirillales</taxon>
        <taxon>Oceanospirillaceae</taxon>
        <taxon>Marinomonas</taxon>
    </lineage>
</organism>
<keyword evidence="6" id="KW-0998">Cell outer membrane</keyword>
<evidence type="ECO:0000256" key="4">
    <source>
        <dbReference type="ARBA" id="ARBA00023139"/>
    </source>
</evidence>
<dbReference type="PROSITE" id="PS51257">
    <property type="entry name" value="PROKAR_LIPOPROTEIN"/>
    <property type="match status" value="1"/>
</dbReference>
<keyword evidence="3 6" id="KW-0472">Membrane</keyword>
<evidence type="ECO:0000256" key="3">
    <source>
        <dbReference type="ARBA" id="ARBA00023136"/>
    </source>
</evidence>
<keyword evidence="8" id="KW-1185">Reference proteome</keyword>
<comment type="subcellular location">
    <subcellularLocation>
        <location evidence="1">Cell outer membrane</location>
        <topology evidence="1">Lipid-anchor</topology>
    </subcellularLocation>
</comment>
<keyword evidence="5" id="KW-0449">Lipoprotein</keyword>
<comment type="caution">
    <text evidence="7">The sequence shown here is derived from an EMBL/GenBank/DDBJ whole genome shotgun (WGS) entry which is preliminary data.</text>
</comment>
<name>A0ABR8NXR1_9GAMM</name>
<protein>
    <submittedName>
        <fullName evidence="7">Complement resistance protein TraT</fullName>
    </submittedName>
</protein>
<keyword evidence="4" id="KW-0564">Palmitate</keyword>
<reference evidence="7 8" key="1">
    <citation type="submission" date="2020-09" db="EMBL/GenBank/DDBJ databases">
        <title>Marinomonas sp. nov., isolated from the cysticercosis algae of Qingdao, China.</title>
        <authorList>
            <person name="Sun X."/>
        </authorList>
    </citation>
    <scope>NUCLEOTIDE SEQUENCE [LARGE SCALE GENOMIC DNA]</scope>
    <source>
        <strain evidence="7 8">SM2066</strain>
    </source>
</reference>
<sequence length="257" mass="28045">MNSFLKAGMIFTVVYSLIGCSAVDTITKKQDLIVESRLSHSIVLDPVAPSKRIIYARVRDVSGNEMRKDMQRKIVDHLTEEGFTITEDPEKANLMLNATIISASKTTGDEANKLLSSGYKGAAEGAFVGGSIAALTGSSKLNTLKTGAITAVGGFFADTFVEDVYYTFVMDVELRERPLEGDSITNSKKSVNTKKFKAGSTTNRTISKSSVTRGENYNWVVYELRIVTTANQINLEIDEAIPAVQDKTAYSLSELML</sequence>
<evidence type="ECO:0000256" key="1">
    <source>
        <dbReference type="ARBA" id="ARBA00004459"/>
    </source>
</evidence>
<dbReference type="Proteomes" id="UP000604161">
    <property type="component" value="Unassembled WGS sequence"/>
</dbReference>
<evidence type="ECO:0000256" key="6">
    <source>
        <dbReference type="PIRNR" id="PIRNR002859"/>
    </source>
</evidence>
<dbReference type="RefSeq" id="WP_191594189.1">
    <property type="nucleotide sequence ID" value="NZ_JACYFC010000002.1"/>
</dbReference>